<dbReference type="AlphaFoldDB" id="A0AA90YS66"/>
<organism evidence="2 3">
    <name type="scientific">Ruegeria atlantica</name>
    <dbReference type="NCBI Taxonomy" id="81569"/>
    <lineage>
        <taxon>Bacteria</taxon>
        <taxon>Pseudomonadati</taxon>
        <taxon>Pseudomonadota</taxon>
        <taxon>Alphaproteobacteria</taxon>
        <taxon>Rhodobacterales</taxon>
        <taxon>Roseobacteraceae</taxon>
        <taxon>Ruegeria</taxon>
    </lineage>
</organism>
<dbReference type="Proteomes" id="UP000597886">
    <property type="component" value="Unassembled WGS sequence"/>
</dbReference>
<comment type="caution">
    <text evidence="2">The sequence shown here is derived from an EMBL/GenBank/DDBJ whole genome shotgun (WGS) entry which is preliminary data.</text>
</comment>
<dbReference type="NCBIfam" id="TIGR01409">
    <property type="entry name" value="TAT_signal_seq"/>
    <property type="match status" value="1"/>
</dbReference>
<feature type="transmembrane region" description="Helical" evidence="1">
    <location>
        <begin position="29"/>
        <end position="46"/>
    </location>
</feature>
<dbReference type="InterPro" id="IPR019546">
    <property type="entry name" value="TAT_signal_bac_arc"/>
</dbReference>
<gene>
    <name evidence="2" type="ORF">GS634_06840</name>
</gene>
<dbReference type="EMBL" id="WVRA01000002">
    <property type="protein sequence ID" value="NOE17837.1"/>
    <property type="molecule type" value="Genomic_DNA"/>
</dbReference>
<keyword evidence="1" id="KW-1133">Transmembrane helix</keyword>
<name>A0AA90YS66_9RHOB</name>
<sequence>MDKIPRGTSQWNAEEGNVLRQSLNASAPLFAPILFNPVATGFLGFYRMCFFADRLTDVPTAFQPSWTNHRAQKTSALITDYLSRRGFLKASMSVAASPAMLGAAWNNVTTKVEARQSEPKTFDQVPLTVPLPSRRRDRIQGQRFQKRY</sequence>
<evidence type="ECO:0000256" key="1">
    <source>
        <dbReference type="SAM" id="Phobius"/>
    </source>
</evidence>
<proteinExistence type="predicted"/>
<evidence type="ECO:0000313" key="3">
    <source>
        <dbReference type="Proteomes" id="UP000597886"/>
    </source>
</evidence>
<keyword evidence="1" id="KW-0472">Membrane</keyword>
<protein>
    <submittedName>
        <fullName evidence="2">Twin-arginine translocation signal domain-containing protein</fullName>
    </submittedName>
</protein>
<evidence type="ECO:0000313" key="2">
    <source>
        <dbReference type="EMBL" id="NOE17837.1"/>
    </source>
</evidence>
<accession>A0AA90YS66</accession>
<keyword evidence="1" id="KW-0812">Transmembrane</keyword>
<reference evidence="2" key="1">
    <citation type="submission" date="2019-12" db="EMBL/GenBank/DDBJ databases">
        <title>Ruegeria JWLKs population differentiation of coral mucus and skeleton niches.</title>
        <authorList>
            <person name="Luo D."/>
        </authorList>
    </citation>
    <scope>NUCLEOTIDE SEQUENCE</scope>
    <source>
        <strain evidence="2">HKCCD6181</strain>
    </source>
</reference>